<evidence type="ECO:0000256" key="2">
    <source>
        <dbReference type="ARBA" id="ARBA00004496"/>
    </source>
</evidence>
<dbReference type="InterPro" id="IPR001578">
    <property type="entry name" value="Peptidase_C12_UCH"/>
</dbReference>
<dbReference type="PROSITE" id="PS52048">
    <property type="entry name" value="UCH_DOMAIN"/>
    <property type="match status" value="1"/>
</dbReference>
<dbReference type="GeneTree" id="ENSGT00940000157306"/>
<feature type="active site" description="Nucleophile" evidence="20">
    <location>
        <position position="87"/>
    </location>
</feature>
<dbReference type="FunFam" id="3.40.532.10:FF:000006">
    <property type="entry name" value="Ubiquitin carboxyl-terminal hydrolase"/>
    <property type="match status" value="1"/>
</dbReference>
<dbReference type="GeneID" id="109511321"/>
<keyword evidence="14" id="KW-0472">Membrane</keyword>
<keyword evidence="6" id="KW-0963">Cytoplasm</keyword>
<dbReference type="Ensembl" id="ENSHCOT00000006268.1">
    <property type="protein sequence ID" value="ENSHCOP00000004904.1"/>
    <property type="gene ID" value="ENSHCOG00000006458.1"/>
</dbReference>
<dbReference type="OMA" id="CISNGEA"/>
<keyword evidence="9 20" id="KW-0833">Ubl conjugation pathway</keyword>
<dbReference type="AlphaFoldDB" id="A0A3Q3D7H3"/>
<evidence type="ECO:0000256" key="6">
    <source>
        <dbReference type="ARBA" id="ARBA00022490"/>
    </source>
</evidence>
<dbReference type="GO" id="GO:0004843">
    <property type="term" value="F:cysteine-type deubiquitinase activity"/>
    <property type="evidence" value="ECO:0007669"/>
    <property type="project" value="UniProtKB-UniRule"/>
</dbReference>
<feature type="domain" description="UCH catalytic" evidence="22">
    <location>
        <begin position="2"/>
        <end position="219"/>
    </location>
</feature>
<evidence type="ECO:0000256" key="13">
    <source>
        <dbReference type="ARBA" id="ARBA00022990"/>
    </source>
</evidence>
<evidence type="ECO:0000256" key="4">
    <source>
        <dbReference type="ARBA" id="ARBA00009326"/>
    </source>
</evidence>
<feature type="active site" description="Proton donor" evidence="20">
    <location>
        <position position="159"/>
    </location>
</feature>
<comment type="similarity">
    <text evidence="4 20 21">Belongs to the peptidase C12 family.</text>
</comment>
<keyword evidence="17" id="KW-0636">Prenylation</keyword>
<dbReference type="InterPro" id="IPR038765">
    <property type="entry name" value="Papain-like_cys_pep_sf"/>
</dbReference>
<evidence type="ECO:0000256" key="20">
    <source>
        <dbReference type="PROSITE-ProRule" id="PRU01393"/>
    </source>
</evidence>
<comment type="subcellular location">
    <subcellularLocation>
        <location evidence="2">Cytoplasm</location>
    </subcellularLocation>
    <subcellularLocation>
        <location evidence="3">Endoplasmic reticulum membrane</location>
        <topology evidence="3">Lipid-anchor</topology>
    </subcellularLocation>
</comment>
<reference evidence="23" key="1">
    <citation type="submission" date="2025-08" db="UniProtKB">
        <authorList>
            <consortium name="Ensembl"/>
        </authorList>
    </citation>
    <scope>IDENTIFICATION</scope>
</reference>
<dbReference type="STRING" id="109280.ENSHCOP00000004904"/>
<dbReference type="Pfam" id="PF01088">
    <property type="entry name" value="Peptidase_C12"/>
    <property type="match status" value="1"/>
</dbReference>
<evidence type="ECO:0000256" key="12">
    <source>
        <dbReference type="ARBA" id="ARBA00022824"/>
    </source>
</evidence>
<comment type="function">
    <text evidence="18">Ubiquitin-protein hydrolase is involved both in the processing of ubiquitin precursors and of ubiquitinated proteins. This enzyme is a thiol protease that recognizes and hydrolyzes a peptide bond at the C-terminal glycine of ubiquitin.</text>
</comment>
<comment type="catalytic activity">
    <reaction evidence="1 20 21">
        <text>Thiol-dependent hydrolysis of ester, thioester, amide, peptide and isopeptide bonds formed by the C-terminal Gly of ubiquitin (a 76-residue protein attached to proteins as an intracellular targeting signal).</text>
        <dbReference type="EC" id="3.4.19.12"/>
    </reaction>
</comment>
<keyword evidence="15" id="KW-0325">Glycoprotein</keyword>
<name>A0A3Q3D7H3_HIPCM</name>
<reference evidence="23" key="2">
    <citation type="submission" date="2025-09" db="UniProtKB">
        <authorList>
            <consortium name="Ensembl"/>
        </authorList>
    </citation>
    <scope>IDENTIFICATION</scope>
</reference>
<sequence>MEWTPMEINPEVLNKLMSKVGVGEGWRFVDVLGLEAEQLSAVPKPCCALMLLFPITKEHDSFRQKQADKVMRGSDAYFLKQTATNSCGTIALLHALGNNQSKLTFESASVLKKFLDETAKMSADDRAKHLDKNKAIHDAHNEVAAQGQCRPEADKVNFHFIAFVNVNGQLLEFDGKMNGPLNHGATKDETLVTDAAKVCRGFVERGLGEVRFSAVALCRG</sequence>
<evidence type="ECO:0000256" key="21">
    <source>
        <dbReference type="RuleBase" id="RU361215"/>
    </source>
</evidence>
<dbReference type="OrthoDB" id="427186at2759"/>
<evidence type="ECO:0000259" key="22">
    <source>
        <dbReference type="PROSITE" id="PS52048"/>
    </source>
</evidence>
<dbReference type="Gene3D" id="3.40.532.10">
    <property type="entry name" value="Peptidase C12, ubiquitin carboxyl-terminal hydrolase"/>
    <property type="match status" value="1"/>
</dbReference>
<keyword evidence="16" id="KW-0449">Lipoprotein</keyword>
<protein>
    <recommendedName>
        <fullName evidence="19 21">Ubiquitin carboxyl-terminal hydrolase</fullName>
        <ecNumber evidence="5 21">3.4.19.12</ecNumber>
    </recommendedName>
</protein>
<evidence type="ECO:0000256" key="5">
    <source>
        <dbReference type="ARBA" id="ARBA00012759"/>
    </source>
</evidence>
<keyword evidence="10 20" id="KW-0378">Hydrolase</keyword>
<evidence type="ECO:0000256" key="10">
    <source>
        <dbReference type="ARBA" id="ARBA00022801"/>
    </source>
</evidence>
<keyword evidence="12" id="KW-0256">Endoplasmic reticulum</keyword>
<dbReference type="GO" id="GO:0006511">
    <property type="term" value="P:ubiquitin-dependent protein catabolic process"/>
    <property type="evidence" value="ECO:0007669"/>
    <property type="project" value="UniProtKB-UniRule"/>
</dbReference>
<evidence type="ECO:0000256" key="3">
    <source>
        <dbReference type="ARBA" id="ARBA00004628"/>
    </source>
</evidence>
<evidence type="ECO:0000256" key="19">
    <source>
        <dbReference type="ARBA" id="ARBA00073226"/>
    </source>
</evidence>
<evidence type="ECO:0000256" key="11">
    <source>
        <dbReference type="ARBA" id="ARBA00022807"/>
    </source>
</evidence>
<dbReference type="PANTHER" id="PTHR10589">
    <property type="entry name" value="UBIQUITIN CARBOXYL-TERMINAL HYDROLASE"/>
    <property type="match status" value="1"/>
</dbReference>
<evidence type="ECO:0000313" key="24">
    <source>
        <dbReference type="Proteomes" id="UP000264820"/>
    </source>
</evidence>
<evidence type="ECO:0000256" key="14">
    <source>
        <dbReference type="ARBA" id="ARBA00023136"/>
    </source>
</evidence>
<dbReference type="PRINTS" id="PR00707">
    <property type="entry name" value="UBCTHYDRLASE"/>
</dbReference>
<evidence type="ECO:0000256" key="18">
    <source>
        <dbReference type="ARBA" id="ARBA00055560"/>
    </source>
</evidence>
<dbReference type="InterPro" id="IPR036959">
    <property type="entry name" value="Peptidase_C12_UCH_sf"/>
</dbReference>
<evidence type="ECO:0000256" key="7">
    <source>
        <dbReference type="ARBA" id="ARBA00022553"/>
    </source>
</evidence>
<keyword evidence="11 20" id="KW-0788">Thiol protease</keyword>
<evidence type="ECO:0000256" key="15">
    <source>
        <dbReference type="ARBA" id="ARBA00023180"/>
    </source>
</evidence>
<keyword evidence="8 20" id="KW-0645">Protease</keyword>
<organism evidence="23 24">
    <name type="scientific">Hippocampus comes</name>
    <name type="common">Tiger tail seahorse</name>
    <dbReference type="NCBI Taxonomy" id="109280"/>
    <lineage>
        <taxon>Eukaryota</taxon>
        <taxon>Metazoa</taxon>
        <taxon>Chordata</taxon>
        <taxon>Craniata</taxon>
        <taxon>Vertebrata</taxon>
        <taxon>Euteleostomi</taxon>
        <taxon>Actinopterygii</taxon>
        <taxon>Neopterygii</taxon>
        <taxon>Teleostei</taxon>
        <taxon>Neoteleostei</taxon>
        <taxon>Acanthomorphata</taxon>
        <taxon>Syngnathiaria</taxon>
        <taxon>Syngnathiformes</taxon>
        <taxon>Syngnathoidei</taxon>
        <taxon>Syngnathidae</taxon>
        <taxon>Hippocampus</taxon>
    </lineage>
</organism>
<proteinExistence type="inferred from homology"/>
<dbReference type="EC" id="3.4.19.12" evidence="5 21"/>
<dbReference type="PANTHER" id="PTHR10589:SF19">
    <property type="entry name" value="UBIQUITIN CARBOXYL-TERMINAL HYDROLASE ISOZYME L1"/>
    <property type="match status" value="1"/>
</dbReference>
<keyword evidence="7" id="KW-0597">Phosphoprotein</keyword>
<dbReference type="CTD" id="7345"/>
<evidence type="ECO:0000256" key="9">
    <source>
        <dbReference type="ARBA" id="ARBA00022786"/>
    </source>
</evidence>
<evidence type="ECO:0000256" key="8">
    <source>
        <dbReference type="ARBA" id="ARBA00022670"/>
    </source>
</evidence>
<evidence type="ECO:0000256" key="17">
    <source>
        <dbReference type="ARBA" id="ARBA00023289"/>
    </source>
</evidence>
<evidence type="ECO:0000256" key="1">
    <source>
        <dbReference type="ARBA" id="ARBA00000707"/>
    </source>
</evidence>
<feature type="site" description="Important for enzyme activity" evidence="20">
    <location>
        <position position="174"/>
    </location>
</feature>
<dbReference type="CDD" id="cd09616">
    <property type="entry name" value="Peptidase_C12_UCH_L1_L3"/>
    <property type="match status" value="1"/>
</dbReference>
<dbReference type="RefSeq" id="XP_019717878.1">
    <property type="nucleotide sequence ID" value="XM_019862319.1"/>
</dbReference>
<evidence type="ECO:0000256" key="16">
    <source>
        <dbReference type="ARBA" id="ARBA00023288"/>
    </source>
</evidence>
<keyword evidence="24" id="KW-1185">Reference proteome</keyword>
<dbReference type="Proteomes" id="UP000264820">
    <property type="component" value="Unplaced"/>
</dbReference>
<dbReference type="SUPFAM" id="SSF54001">
    <property type="entry name" value="Cysteine proteinases"/>
    <property type="match status" value="1"/>
</dbReference>
<accession>A0A3Q3D7H3</accession>
<dbReference type="GO" id="GO:0016579">
    <property type="term" value="P:protein deubiquitination"/>
    <property type="evidence" value="ECO:0007669"/>
    <property type="project" value="TreeGrafter"/>
</dbReference>
<evidence type="ECO:0000313" key="23">
    <source>
        <dbReference type="Ensembl" id="ENSHCOP00000004904.1"/>
    </source>
</evidence>
<feature type="site" description="Transition state stabilizer" evidence="20">
    <location>
        <position position="81"/>
    </location>
</feature>
<dbReference type="KEGG" id="hcq:109511321"/>
<keyword evidence="13" id="KW-0007">Acetylation</keyword>
<dbReference type="GO" id="GO:0005789">
    <property type="term" value="C:endoplasmic reticulum membrane"/>
    <property type="evidence" value="ECO:0007669"/>
    <property type="project" value="UniProtKB-SubCell"/>
</dbReference>